<sequence length="177" mass="17285">MKWSGSAGRGRLYDAAVLAVRAGAAWVFAGHAVGRPLSWPTSPGAVLAWLELAGAALLAAGVAAPVCGAVLAGLAAAAVPAAAGAWPAGAELAALPSGASPASLALLGAACLLAAVAPGRLCTDRALRRSAAAGTAGGSRATKIRGGDREGSARRPEEAPPLPYPEGRAAVRRPSRT</sequence>
<feature type="transmembrane region" description="Helical" evidence="2">
    <location>
        <begin position="12"/>
        <end position="34"/>
    </location>
</feature>
<keyword evidence="2" id="KW-1133">Transmembrane helix</keyword>
<dbReference type="Proteomes" id="UP000572635">
    <property type="component" value="Unassembled WGS sequence"/>
</dbReference>
<comment type="caution">
    <text evidence="3">The sequence shown here is derived from an EMBL/GenBank/DDBJ whole genome shotgun (WGS) entry which is preliminary data.</text>
</comment>
<feature type="compositionally biased region" description="Basic and acidic residues" evidence="1">
    <location>
        <begin position="145"/>
        <end position="158"/>
    </location>
</feature>
<evidence type="ECO:0000313" key="4">
    <source>
        <dbReference type="Proteomes" id="UP000572635"/>
    </source>
</evidence>
<feature type="transmembrane region" description="Helical" evidence="2">
    <location>
        <begin position="71"/>
        <end position="90"/>
    </location>
</feature>
<reference evidence="3 4" key="1">
    <citation type="submission" date="2020-08" db="EMBL/GenBank/DDBJ databases">
        <title>Sequencing the genomes of 1000 actinobacteria strains.</title>
        <authorList>
            <person name="Klenk H.-P."/>
        </authorList>
    </citation>
    <scope>NUCLEOTIDE SEQUENCE [LARGE SCALE GENOMIC DNA]</scope>
    <source>
        <strain evidence="3 4">DSM 44551</strain>
    </source>
</reference>
<proteinExistence type="predicted"/>
<dbReference type="EMBL" id="JACHDB010000002">
    <property type="protein sequence ID" value="MBB5435404.1"/>
    <property type="molecule type" value="Genomic_DNA"/>
</dbReference>
<evidence type="ECO:0000313" key="3">
    <source>
        <dbReference type="EMBL" id="MBB5435404.1"/>
    </source>
</evidence>
<keyword evidence="2" id="KW-0472">Membrane</keyword>
<dbReference type="AlphaFoldDB" id="A0A7W8QSM1"/>
<protein>
    <submittedName>
        <fullName evidence="3">Putative membrane protein YphA (DoxX/SURF4 family)</fullName>
    </submittedName>
</protein>
<dbReference type="RefSeq" id="WP_184398185.1">
    <property type="nucleotide sequence ID" value="NZ_JACHDB010000002.1"/>
</dbReference>
<keyword evidence="2" id="KW-0812">Transmembrane</keyword>
<accession>A0A7W8QSM1</accession>
<evidence type="ECO:0000256" key="2">
    <source>
        <dbReference type="SAM" id="Phobius"/>
    </source>
</evidence>
<feature type="region of interest" description="Disordered" evidence="1">
    <location>
        <begin position="133"/>
        <end position="177"/>
    </location>
</feature>
<feature type="transmembrane region" description="Helical" evidence="2">
    <location>
        <begin position="46"/>
        <end position="64"/>
    </location>
</feature>
<organism evidence="3 4">
    <name type="scientific">Nocardiopsis composta</name>
    <dbReference type="NCBI Taxonomy" id="157465"/>
    <lineage>
        <taxon>Bacteria</taxon>
        <taxon>Bacillati</taxon>
        <taxon>Actinomycetota</taxon>
        <taxon>Actinomycetes</taxon>
        <taxon>Streptosporangiales</taxon>
        <taxon>Nocardiopsidaceae</taxon>
        <taxon>Nocardiopsis</taxon>
    </lineage>
</organism>
<gene>
    <name evidence="3" type="ORF">HDA36_005552</name>
</gene>
<feature type="transmembrane region" description="Helical" evidence="2">
    <location>
        <begin position="102"/>
        <end position="121"/>
    </location>
</feature>
<name>A0A7W8QSM1_9ACTN</name>
<evidence type="ECO:0000256" key="1">
    <source>
        <dbReference type="SAM" id="MobiDB-lite"/>
    </source>
</evidence>
<keyword evidence="4" id="KW-1185">Reference proteome</keyword>